<sequence>MTKKVYELAQLNVGLTLGKSDDPIMAGFYDNLDKINALAEASPGFVWRLQSDEGNATDIKVFDNELMLVNASVWESKDALFQFVYRSAHKDFVKQRKQWFAQWDGPHMALWWVEKGVRPTPLEAKERLEYLAKNGPTPHAFTFRSMFSEPEE</sequence>
<dbReference type="Pfam" id="PF11695">
    <property type="entry name" value="DUF3291"/>
    <property type="match status" value="1"/>
</dbReference>
<dbReference type="OrthoDB" id="2316590at2759"/>
<protein>
    <recommendedName>
        <fullName evidence="1">DUF3291 domain-containing protein</fullName>
    </recommendedName>
</protein>
<name>A0A8H7PJV3_9FUNG</name>
<evidence type="ECO:0000259" key="1">
    <source>
        <dbReference type="Pfam" id="PF11695"/>
    </source>
</evidence>
<feature type="domain" description="DUF3291" evidence="1">
    <location>
        <begin position="8"/>
        <end position="145"/>
    </location>
</feature>
<dbReference type="AlphaFoldDB" id="A0A8H7PJV3"/>
<dbReference type="SUPFAM" id="SSF54909">
    <property type="entry name" value="Dimeric alpha+beta barrel"/>
    <property type="match status" value="1"/>
</dbReference>
<reference evidence="2" key="1">
    <citation type="submission" date="2020-12" db="EMBL/GenBank/DDBJ databases">
        <title>Metabolic potential, ecology and presence of endohyphal bacteria is reflected in genomic diversity of Mucoromycotina.</title>
        <authorList>
            <person name="Muszewska A."/>
            <person name="Okrasinska A."/>
            <person name="Steczkiewicz K."/>
            <person name="Drgas O."/>
            <person name="Orlowska M."/>
            <person name="Perlinska-Lenart U."/>
            <person name="Aleksandrzak-Piekarczyk T."/>
            <person name="Szatraj K."/>
            <person name="Zielenkiewicz U."/>
            <person name="Pilsyk S."/>
            <person name="Malc E."/>
            <person name="Mieczkowski P."/>
            <person name="Kruszewska J.S."/>
            <person name="Biernat P."/>
            <person name="Pawlowska J."/>
        </authorList>
    </citation>
    <scope>NUCLEOTIDE SEQUENCE</scope>
    <source>
        <strain evidence="2">WA0000051536</strain>
    </source>
</reference>
<gene>
    <name evidence="2" type="ORF">INT44_006849</name>
</gene>
<keyword evidence="3" id="KW-1185">Reference proteome</keyword>
<proteinExistence type="predicted"/>
<organism evidence="2 3">
    <name type="scientific">Umbelopsis vinacea</name>
    <dbReference type="NCBI Taxonomy" id="44442"/>
    <lineage>
        <taxon>Eukaryota</taxon>
        <taxon>Fungi</taxon>
        <taxon>Fungi incertae sedis</taxon>
        <taxon>Mucoromycota</taxon>
        <taxon>Mucoromycotina</taxon>
        <taxon>Umbelopsidomycetes</taxon>
        <taxon>Umbelopsidales</taxon>
        <taxon>Umbelopsidaceae</taxon>
        <taxon>Umbelopsis</taxon>
    </lineage>
</organism>
<dbReference type="EMBL" id="JAEPRA010000016">
    <property type="protein sequence ID" value="KAG2174586.1"/>
    <property type="molecule type" value="Genomic_DNA"/>
</dbReference>
<evidence type="ECO:0000313" key="2">
    <source>
        <dbReference type="EMBL" id="KAG2174586.1"/>
    </source>
</evidence>
<dbReference type="InterPro" id="IPR011008">
    <property type="entry name" value="Dimeric_a/b-barrel"/>
</dbReference>
<comment type="caution">
    <text evidence="2">The sequence shown here is derived from an EMBL/GenBank/DDBJ whole genome shotgun (WGS) entry which is preliminary data.</text>
</comment>
<accession>A0A8H7PJV3</accession>
<evidence type="ECO:0000313" key="3">
    <source>
        <dbReference type="Proteomes" id="UP000612746"/>
    </source>
</evidence>
<dbReference type="Proteomes" id="UP000612746">
    <property type="component" value="Unassembled WGS sequence"/>
</dbReference>
<dbReference type="InterPro" id="IPR021708">
    <property type="entry name" value="DUF3291"/>
</dbReference>